<feature type="domain" description="Tryptophan synthase beta chain-like PALP" evidence="10">
    <location>
        <begin position="54"/>
        <end position="341"/>
    </location>
</feature>
<comment type="catalytic activity">
    <reaction evidence="9">
        <text>O-acetyl-L-serine + hydrogen sulfide = L-cysteine + acetate</text>
        <dbReference type="Rhea" id="RHEA:14829"/>
        <dbReference type="ChEBI" id="CHEBI:29919"/>
        <dbReference type="ChEBI" id="CHEBI:30089"/>
        <dbReference type="ChEBI" id="CHEBI:35235"/>
        <dbReference type="ChEBI" id="CHEBI:58340"/>
        <dbReference type="EC" id="2.5.1.47"/>
    </reaction>
</comment>
<protein>
    <recommendedName>
        <fullName evidence="9">Cysteine synthase</fullName>
        <ecNumber evidence="9">2.5.1.47</ecNumber>
    </recommendedName>
</protein>
<keyword evidence="5 7" id="KW-0663">Pyridoxal phosphate</keyword>
<dbReference type="NCBIfam" id="TIGR01136">
    <property type="entry name" value="cysKM"/>
    <property type="match status" value="1"/>
</dbReference>
<dbReference type="FunFam" id="3.40.50.1100:FF:000006">
    <property type="entry name" value="Cysteine synthase"/>
    <property type="match status" value="1"/>
</dbReference>
<comment type="similarity">
    <text evidence="2 9">Belongs to the cysteine synthase/cystathionine beta-synthase family.</text>
</comment>
<evidence type="ECO:0000313" key="12">
    <source>
        <dbReference type="Proteomes" id="UP001633002"/>
    </source>
</evidence>
<dbReference type="GO" id="GO:0006535">
    <property type="term" value="P:cysteine biosynthetic process from serine"/>
    <property type="evidence" value="ECO:0007669"/>
    <property type="project" value="UniProtKB-UniRule"/>
</dbReference>
<proteinExistence type="inferred from homology"/>
<dbReference type="PANTHER" id="PTHR10314">
    <property type="entry name" value="CYSTATHIONINE BETA-SYNTHASE"/>
    <property type="match status" value="1"/>
</dbReference>
<evidence type="ECO:0000256" key="2">
    <source>
        <dbReference type="ARBA" id="ARBA00007103"/>
    </source>
</evidence>
<evidence type="ECO:0000256" key="6">
    <source>
        <dbReference type="ARBA" id="ARBA00023192"/>
    </source>
</evidence>
<evidence type="ECO:0000256" key="1">
    <source>
        <dbReference type="ARBA" id="ARBA00001933"/>
    </source>
</evidence>
<feature type="binding site" evidence="7">
    <location>
        <begin position="226"/>
        <end position="230"/>
    </location>
    <ligand>
        <name>pyridoxal 5'-phosphate</name>
        <dbReference type="ChEBI" id="CHEBI:597326"/>
    </ligand>
</feature>
<accession>A0ABD3HUM9</accession>
<name>A0ABD3HUM9_9MARC</name>
<dbReference type="Proteomes" id="UP001633002">
    <property type="component" value="Unassembled WGS sequence"/>
</dbReference>
<dbReference type="GO" id="GO:0004124">
    <property type="term" value="F:cysteine synthase activity"/>
    <property type="evidence" value="ECO:0007669"/>
    <property type="project" value="UniProtKB-UniRule"/>
</dbReference>
<comment type="cofactor">
    <cofactor evidence="1 7 9">
        <name>pyridoxal 5'-phosphate</name>
        <dbReference type="ChEBI" id="CHEBI:597326"/>
    </cofactor>
</comment>
<evidence type="ECO:0000256" key="5">
    <source>
        <dbReference type="ARBA" id="ARBA00022898"/>
    </source>
</evidence>
<dbReference type="PROSITE" id="PS00901">
    <property type="entry name" value="CYS_SYNTHASE"/>
    <property type="match status" value="1"/>
</dbReference>
<keyword evidence="4 9" id="KW-0808">Transferase</keyword>
<organism evidence="11 12">
    <name type="scientific">Riccia sorocarpa</name>
    <dbReference type="NCBI Taxonomy" id="122646"/>
    <lineage>
        <taxon>Eukaryota</taxon>
        <taxon>Viridiplantae</taxon>
        <taxon>Streptophyta</taxon>
        <taxon>Embryophyta</taxon>
        <taxon>Marchantiophyta</taxon>
        <taxon>Marchantiopsida</taxon>
        <taxon>Marchantiidae</taxon>
        <taxon>Marchantiales</taxon>
        <taxon>Ricciaceae</taxon>
        <taxon>Riccia</taxon>
    </lineage>
</organism>
<dbReference type="SUPFAM" id="SSF53686">
    <property type="entry name" value="Tryptophan synthase beta subunit-like PLP-dependent enzymes"/>
    <property type="match status" value="1"/>
</dbReference>
<feature type="binding site" evidence="7">
    <location>
        <position position="314"/>
    </location>
    <ligand>
        <name>pyridoxal 5'-phosphate</name>
        <dbReference type="ChEBI" id="CHEBI:597326"/>
    </ligand>
</feature>
<evidence type="ECO:0000256" key="7">
    <source>
        <dbReference type="PIRSR" id="PIRSR605856-50"/>
    </source>
</evidence>
<evidence type="ECO:0000256" key="8">
    <source>
        <dbReference type="PIRSR" id="PIRSR605856-51"/>
    </source>
</evidence>
<keyword evidence="6 9" id="KW-0198">Cysteine biosynthesis</keyword>
<dbReference type="Gene3D" id="3.40.50.1100">
    <property type="match status" value="2"/>
</dbReference>
<evidence type="ECO:0000256" key="4">
    <source>
        <dbReference type="ARBA" id="ARBA00022679"/>
    </source>
</evidence>
<dbReference type="AlphaFoldDB" id="A0ABD3HUM9"/>
<dbReference type="Pfam" id="PF00291">
    <property type="entry name" value="PALP"/>
    <property type="match status" value="1"/>
</dbReference>
<evidence type="ECO:0000313" key="11">
    <source>
        <dbReference type="EMBL" id="KAL3694651.1"/>
    </source>
</evidence>
<dbReference type="EMBL" id="JBJQOH010000003">
    <property type="protein sequence ID" value="KAL3694651.1"/>
    <property type="molecule type" value="Genomic_DNA"/>
</dbReference>
<feature type="modified residue" description="N6-(pyridoxal phosphate)lysine" evidence="8">
    <location>
        <position position="91"/>
    </location>
</feature>
<evidence type="ECO:0000259" key="10">
    <source>
        <dbReference type="Pfam" id="PF00291"/>
    </source>
</evidence>
<dbReference type="InterPro" id="IPR005859">
    <property type="entry name" value="CysK"/>
</dbReference>
<dbReference type="InterPro" id="IPR050214">
    <property type="entry name" value="Cys_Synth/Cystath_Beta-Synth"/>
</dbReference>
<gene>
    <name evidence="11" type="ORF">R1sor_008302</name>
</gene>
<reference evidence="11 12" key="1">
    <citation type="submission" date="2024-09" db="EMBL/GenBank/DDBJ databases">
        <title>Chromosome-scale assembly of Riccia sorocarpa.</title>
        <authorList>
            <person name="Paukszto L."/>
        </authorList>
    </citation>
    <scope>NUCLEOTIDE SEQUENCE [LARGE SCALE GENOMIC DNA]</scope>
    <source>
        <strain evidence="11">LP-2024</strain>
        <tissue evidence="11">Aerial parts of the thallus</tissue>
    </source>
</reference>
<keyword evidence="3 9" id="KW-0028">Amino-acid biosynthesis</keyword>
<dbReference type="InterPro" id="IPR001926">
    <property type="entry name" value="TrpB-like_PALP"/>
</dbReference>
<evidence type="ECO:0000256" key="3">
    <source>
        <dbReference type="ARBA" id="ARBA00022605"/>
    </source>
</evidence>
<dbReference type="CDD" id="cd01561">
    <property type="entry name" value="CBS_like"/>
    <property type="match status" value="1"/>
</dbReference>
<dbReference type="InterPro" id="IPR005856">
    <property type="entry name" value="Cys_synth"/>
</dbReference>
<feature type="binding site" evidence="7">
    <location>
        <position position="122"/>
    </location>
    <ligand>
        <name>pyridoxal 5'-phosphate</name>
        <dbReference type="ChEBI" id="CHEBI:597326"/>
    </ligand>
</feature>
<dbReference type="InterPro" id="IPR001216">
    <property type="entry name" value="P-phosphate_BS"/>
</dbReference>
<sequence length="390" mass="41542">MVAALMAKYQLGANTPDIPSPLSVELHETYKKMHSEGVPVPPFREPKIYQSIVDLIGWTPLVEINQITKEEGSVARVVAKLEGLNPGSSVKDRIALEMILNAEQKGLITPGVTTLIEPSSGNTGIALALVGRRRGYKVVVVMADTYSIERRIILRALGAEVLIIDTMKGLPNLLAKCDDLLASIPNSFMLGQFYNAQNPLSHFKATGPEIWTATEGNIDIFVGTAGTGGTISGTGHYLKSMNPKVRVIGVEPAESPVMQGGNPGPHEVQGTGPGMIPDTTDVSVMDELVSVTDQEALTMARRLALEEGLLVGISSGSAMAGALKVAKKPENAGKLIVALLSSAGELYLSTILFKDIKEEMENLKITDSALFSYPPQVEAVADEIGNLSLE</sequence>
<dbReference type="NCBIfam" id="TIGR01139">
    <property type="entry name" value="cysK"/>
    <property type="match status" value="1"/>
</dbReference>
<evidence type="ECO:0000256" key="9">
    <source>
        <dbReference type="RuleBase" id="RU003985"/>
    </source>
</evidence>
<dbReference type="EC" id="2.5.1.47" evidence="9"/>
<keyword evidence="12" id="KW-1185">Reference proteome</keyword>
<comment type="caution">
    <text evidence="11">The sequence shown here is derived from an EMBL/GenBank/DDBJ whole genome shotgun (WGS) entry which is preliminary data.</text>
</comment>
<dbReference type="InterPro" id="IPR036052">
    <property type="entry name" value="TrpB-like_PALP_sf"/>
</dbReference>